<feature type="transmembrane region" description="Helical" evidence="7">
    <location>
        <begin position="224"/>
        <end position="244"/>
    </location>
</feature>
<evidence type="ECO:0000256" key="1">
    <source>
        <dbReference type="ARBA" id="ARBA00004651"/>
    </source>
</evidence>
<dbReference type="PANTHER" id="PTHR30465:SF44">
    <property type="entry name" value="ABC-TYPE DIPEPTIDE_OLIGOPEPTIDE TRANSPORT SYSTEM, PERMEASE COMPONENT"/>
    <property type="match status" value="1"/>
</dbReference>
<name>A0ABS2DKH2_9BACI</name>
<keyword evidence="2" id="KW-0813">Transport</keyword>
<evidence type="ECO:0000256" key="3">
    <source>
        <dbReference type="ARBA" id="ARBA00022475"/>
    </source>
</evidence>
<feature type="transmembrane region" description="Helical" evidence="7">
    <location>
        <begin position="256"/>
        <end position="274"/>
    </location>
</feature>
<keyword evidence="5 7" id="KW-1133">Transmembrane helix</keyword>
<keyword evidence="9" id="KW-1185">Reference proteome</keyword>
<keyword evidence="3" id="KW-1003">Cell membrane</keyword>
<evidence type="ECO:0000256" key="7">
    <source>
        <dbReference type="SAM" id="Phobius"/>
    </source>
</evidence>
<evidence type="ECO:0008006" key="10">
    <source>
        <dbReference type="Google" id="ProtNLM"/>
    </source>
</evidence>
<dbReference type="RefSeq" id="WP_204204243.1">
    <property type="nucleotide sequence ID" value="NZ_JAFELM010000036.1"/>
</dbReference>
<evidence type="ECO:0000256" key="5">
    <source>
        <dbReference type="ARBA" id="ARBA00022989"/>
    </source>
</evidence>
<comment type="subcellular location">
    <subcellularLocation>
        <location evidence="1">Cell membrane</location>
        <topology evidence="1">Multi-pass membrane protein</topology>
    </subcellularLocation>
</comment>
<dbReference type="InterPro" id="IPR035906">
    <property type="entry name" value="MetI-like_sf"/>
</dbReference>
<evidence type="ECO:0000256" key="6">
    <source>
        <dbReference type="ARBA" id="ARBA00023136"/>
    </source>
</evidence>
<dbReference type="PANTHER" id="PTHR30465">
    <property type="entry name" value="INNER MEMBRANE ABC TRANSPORTER"/>
    <property type="match status" value="1"/>
</dbReference>
<comment type="caution">
    <text evidence="8">The sequence shown here is derived from an EMBL/GenBank/DDBJ whole genome shotgun (WGS) entry which is preliminary data.</text>
</comment>
<dbReference type="EMBL" id="JAFELM010000036">
    <property type="protein sequence ID" value="MBM6618901.1"/>
    <property type="molecule type" value="Genomic_DNA"/>
</dbReference>
<gene>
    <name evidence="8" type="ORF">JR050_14625</name>
</gene>
<reference evidence="8 9" key="1">
    <citation type="submission" date="2021-02" db="EMBL/GenBank/DDBJ databases">
        <title>Bacillus sp. RD4P76, an endophyte from a halophyte.</title>
        <authorList>
            <person name="Sun J.-Q."/>
        </authorList>
    </citation>
    <scope>NUCLEOTIDE SEQUENCE [LARGE SCALE GENOMIC DNA]</scope>
    <source>
        <strain evidence="8 9">RD4P76</strain>
    </source>
</reference>
<evidence type="ECO:0000256" key="4">
    <source>
        <dbReference type="ARBA" id="ARBA00022692"/>
    </source>
</evidence>
<evidence type="ECO:0000256" key="2">
    <source>
        <dbReference type="ARBA" id="ARBA00022448"/>
    </source>
</evidence>
<sequence>MRMILNFILTIFGFLLISALPALIFSEERIGIFIKQYGQTMYFTLQNLFQPDKWQFLGSQSFGAQKVYPLFPMLWERYLYSMTVFAVSLVIAIAVAYVFMIIVHIVPKKMKSVLVSISSVIEALPDAFIIVSIQLLIIGIFKKTNVLIAQIAVFNSDIYAVPIFCLSIIPTFLLFKTILFLIDEEKSKLYIDLARVKGLSGLKILLVHTFRNVLYSLFYRAKLIFAFMLSNLFIIEVIFNMNGAMQFLLSARGAEFIVGATLIFTPFFIFFSLAEKVMLQQTGESRDIA</sequence>
<accession>A0ABS2DKH2</accession>
<evidence type="ECO:0000313" key="8">
    <source>
        <dbReference type="EMBL" id="MBM6618901.1"/>
    </source>
</evidence>
<dbReference type="SUPFAM" id="SSF161098">
    <property type="entry name" value="MetI-like"/>
    <property type="match status" value="1"/>
</dbReference>
<feature type="transmembrane region" description="Helical" evidence="7">
    <location>
        <begin position="78"/>
        <end position="106"/>
    </location>
</feature>
<feature type="transmembrane region" description="Helical" evidence="7">
    <location>
        <begin position="113"/>
        <end position="138"/>
    </location>
</feature>
<feature type="transmembrane region" description="Helical" evidence="7">
    <location>
        <begin position="158"/>
        <end position="182"/>
    </location>
</feature>
<dbReference type="Proteomes" id="UP001518925">
    <property type="component" value="Unassembled WGS sequence"/>
</dbReference>
<organism evidence="8 9">
    <name type="scientific">Bacillus suaedaesalsae</name>
    <dbReference type="NCBI Taxonomy" id="2810349"/>
    <lineage>
        <taxon>Bacteria</taxon>
        <taxon>Bacillati</taxon>
        <taxon>Bacillota</taxon>
        <taxon>Bacilli</taxon>
        <taxon>Bacillales</taxon>
        <taxon>Bacillaceae</taxon>
        <taxon>Bacillus</taxon>
    </lineage>
</organism>
<keyword evidence="6 7" id="KW-0472">Membrane</keyword>
<protein>
    <recommendedName>
        <fullName evidence="10">ABC transmembrane type-1 domain-containing protein</fullName>
    </recommendedName>
</protein>
<keyword evidence="4 7" id="KW-0812">Transmembrane</keyword>
<proteinExistence type="predicted"/>
<evidence type="ECO:0000313" key="9">
    <source>
        <dbReference type="Proteomes" id="UP001518925"/>
    </source>
</evidence>